<dbReference type="RefSeq" id="XP_018821667.1">
    <property type="nucleotide sequence ID" value="XM_018966122.2"/>
</dbReference>
<dbReference type="STRING" id="51240.A0A2I4EQJ4"/>
<gene>
    <name evidence="3" type="primary">LOC108991740</name>
</gene>
<dbReference type="GO" id="GO:0010027">
    <property type="term" value="P:thylakoid membrane organization"/>
    <property type="evidence" value="ECO:0007669"/>
    <property type="project" value="InterPro"/>
</dbReference>
<dbReference type="Proteomes" id="UP000235220">
    <property type="component" value="Chromosome 10"/>
</dbReference>
<dbReference type="FunCoup" id="A0A2I4EQJ4">
    <property type="interactions" value="2131"/>
</dbReference>
<dbReference type="OrthoDB" id="532061at2759"/>
<name>A0A2I4EQJ4_JUGRE</name>
<evidence type="ECO:0000313" key="2">
    <source>
        <dbReference type="Proteomes" id="UP000235220"/>
    </source>
</evidence>
<dbReference type="GO" id="GO:0009535">
    <property type="term" value="C:chloroplast thylakoid membrane"/>
    <property type="evidence" value="ECO:0000318"/>
    <property type="project" value="GO_Central"/>
</dbReference>
<dbReference type="PANTHER" id="PTHR35745:SF1">
    <property type="entry name" value="OS04G0513000 PROTEIN"/>
    <property type="match status" value="1"/>
</dbReference>
<sequence>MSGVSASASASPPTFSSSPSIRQSTSYYHASNSLFPRTLSFSNVEFRGLRFSGVEGPHRVRICCNSSTQPGGSGSGDSESRSILDAFFLGKAVAEALNERIESTVGEFLSSIGRLQAEQQKQVQDFQDEVLERAKRAKEKAALEAMEAQGIVSSKSSTVNTTPVTNSVNSVTSPSGLTTPTAQSEQDVSNKEETITGVSNDD</sequence>
<reference evidence="3" key="1">
    <citation type="submission" date="2025-08" db="UniProtKB">
        <authorList>
            <consortium name="RefSeq"/>
        </authorList>
    </citation>
    <scope>IDENTIFICATION</scope>
    <source>
        <tissue evidence="3">Leaves</tissue>
    </source>
</reference>
<dbReference type="KEGG" id="jre:108991740"/>
<keyword evidence="2" id="KW-1185">Reference proteome</keyword>
<dbReference type="Gramene" id="Jr10_12960_p1">
    <property type="protein sequence ID" value="cds.Jr10_12960_p1"/>
    <property type="gene ID" value="Jr10_12960"/>
</dbReference>
<dbReference type="GeneID" id="108991740"/>
<proteinExistence type="predicted"/>
<feature type="compositionally biased region" description="Polar residues" evidence="1">
    <location>
        <begin position="176"/>
        <end position="187"/>
    </location>
</feature>
<evidence type="ECO:0000256" key="1">
    <source>
        <dbReference type="SAM" id="MobiDB-lite"/>
    </source>
</evidence>
<feature type="region of interest" description="Disordered" evidence="1">
    <location>
        <begin position="151"/>
        <end position="202"/>
    </location>
</feature>
<feature type="region of interest" description="Disordered" evidence="1">
    <location>
        <begin position="1"/>
        <end position="22"/>
    </location>
</feature>
<dbReference type="InterPro" id="IPR040003">
    <property type="entry name" value="PG18-like"/>
</dbReference>
<protein>
    <submittedName>
        <fullName evidence="3">Uncharacterized protein At4g13200, chloroplastic-like</fullName>
    </submittedName>
</protein>
<dbReference type="PANTHER" id="PTHR35745">
    <property type="entry name" value="BNACNNG14650D PROTEIN"/>
    <property type="match status" value="1"/>
</dbReference>
<accession>A0A2I4EQJ4</accession>
<organism evidence="2 3">
    <name type="scientific">Juglans regia</name>
    <name type="common">English walnut</name>
    <dbReference type="NCBI Taxonomy" id="51240"/>
    <lineage>
        <taxon>Eukaryota</taxon>
        <taxon>Viridiplantae</taxon>
        <taxon>Streptophyta</taxon>
        <taxon>Embryophyta</taxon>
        <taxon>Tracheophyta</taxon>
        <taxon>Spermatophyta</taxon>
        <taxon>Magnoliopsida</taxon>
        <taxon>eudicotyledons</taxon>
        <taxon>Gunneridae</taxon>
        <taxon>Pentapetalae</taxon>
        <taxon>rosids</taxon>
        <taxon>fabids</taxon>
        <taxon>Fagales</taxon>
        <taxon>Juglandaceae</taxon>
        <taxon>Juglans</taxon>
    </lineage>
</organism>
<dbReference type="Pfam" id="PF20711">
    <property type="entry name" value="DUF6825"/>
    <property type="match status" value="1"/>
</dbReference>
<dbReference type="AlphaFoldDB" id="A0A2I4EQJ4"/>
<feature type="compositionally biased region" description="Low complexity" evidence="1">
    <location>
        <begin position="151"/>
        <end position="175"/>
    </location>
</feature>
<feature type="compositionally biased region" description="Low complexity" evidence="1">
    <location>
        <begin position="1"/>
        <end position="20"/>
    </location>
</feature>
<evidence type="ECO:0000313" key="3">
    <source>
        <dbReference type="RefSeq" id="XP_018821667.1"/>
    </source>
</evidence>